<dbReference type="OrthoDB" id="9801841at2"/>
<name>A0A370GVU7_9COXI</name>
<comment type="caution">
    <text evidence="6">The sequence shown here is derived from an EMBL/GenBank/DDBJ whole genome shotgun (WGS) entry which is preliminary data.</text>
</comment>
<keyword evidence="6" id="KW-0808">Transferase</keyword>
<evidence type="ECO:0000313" key="6">
    <source>
        <dbReference type="EMBL" id="RDI46053.1"/>
    </source>
</evidence>
<dbReference type="InterPro" id="IPR011009">
    <property type="entry name" value="Kinase-like_dom_sf"/>
</dbReference>
<dbReference type="RefSeq" id="WP_114833951.1">
    <property type="nucleotide sequence ID" value="NZ_LR699114.1"/>
</dbReference>
<keyword evidence="3 4" id="KW-0067">ATP-binding</keyword>
<dbReference type="GO" id="GO:0004674">
    <property type="term" value="F:protein serine/threonine kinase activity"/>
    <property type="evidence" value="ECO:0007669"/>
    <property type="project" value="UniProtKB-KW"/>
</dbReference>
<evidence type="ECO:0000256" key="4">
    <source>
        <dbReference type="PROSITE-ProRule" id="PRU10141"/>
    </source>
</evidence>
<dbReference type="SUPFAM" id="SSF56112">
    <property type="entry name" value="Protein kinase-like (PK-like)"/>
    <property type="match status" value="1"/>
</dbReference>
<dbReference type="AlphaFoldDB" id="A0A370GVU7"/>
<dbReference type="InterPro" id="IPR017441">
    <property type="entry name" value="Protein_kinase_ATP_BS"/>
</dbReference>
<dbReference type="InterPro" id="IPR008271">
    <property type="entry name" value="Ser/Thr_kinase_AS"/>
</dbReference>
<evidence type="ECO:0000256" key="1">
    <source>
        <dbReference type="ARBA" id="ARBA00022527"/>
    </source>
</evidence>
<gene>
    <name evidence="6" type="ORF">C8D86_10657</name>
</gene>
<proteinExistence type="predicted"/>
<dbReference type="SMART" id="SM00220">
    <property type="entry name" value="S_TKc"/>
    <property type="match status" value="1"/>
</dbReference>
<feature type="binding site" evidence="4">
    <location>
        <position position="76"/>
    </location>
    <ligand>
        <name>ATP</name>
        <dbReference type="ChEBI" id="CHEBI:30616"/>
    </ligand>
</feature>
<accession>A0A370GVU7</accession>
<dbReference type="Gene3D" id="1.10.510.10">
    <property type="entry name" value="Transferase(Phosphotransferase) domain 1"/>
    <property type="match status" value="1"/>
</dbReference>
<dbReference type="InterPro" id="IPR051681">
    <property type="entry name" value="Ser/Thr_Kinases-Pseudokinases"/>
</dbReference>
<dbReference type="Pfam" id="PF07714">
    <property type="entry name" value="PK_Tyr_Ser-Thr"/>
    <property type="match status" value="1"/>
</dbReference>
<keyword evidence="6" id="KW-0418">Kinase</keyword>
<dbReference type="InterPro" id="IPR001245">
    <property type="entry name" value="Ser-Thr/Tyr_kinase_cat_dom"/>
</dbReference>
<keyword evidence="7" id="KW-1185">Reference proteome</keyword>
<dbReference type="PROSITE" id="PS50011">
    <property type="entry name" value="PROTEIN_KINASE_DOM"/>
    <property type="match status" value="1"/>
</dbReference>
<dbReference type="EMBL" id="QQAX01000006">
    <property type="protein sequence ID" value="RDI46053.1"/>
    <property type="molecule type" value="Genomic_DNA"/>
</dbReference>
<evidence type="ECO:0000259" key="5">
    <source>
        <dbReference type="PROSITE" id="PS50011"/>
    </source>
</evidence>
<protein>
    <submittedName>
        <fullName evidence="6">Serine/threonine protein kinase</fullName>
    </submittedName>
</protein>
<keyword evidence="2 4" id="KW-0547">Nucleotide-binding</keyword>
<evidence type="ECO:0000256" key="3">
    <source>
        <dbReference type="ARBA" id="ARBA00022840"/>
    </source>
</evidence>
<dbReference type="PROSITE" id="PS00108">
    <property type="entry name" value="PROTEIN_KINASE_ST"/>
    <property type="match status" value="1"/>
</dbReference>
<organism evidence="6 7">
    <name type="scientific">Aquicella lusitana</name>
    <dbReference type="NCBI Taxonomy" id="254246"/>
    <lineage>
        <taxon>Bacteria</taxon>
        <taxon>Pseudomonadati</taxon>
        <taxon>Pseudomonadota</taxon>
        <taxon>Gammaproteobacteria</taxon>
        <taxon>Legionellales</taxon>
        <taxon>Coxiellaceae</taxon>
        <taxon>Aquicella</taxon>
    </lineage>
</organism>
<dbReference type="InterPro" id="IPR000719">
    <property type="entry name" value="Prot_kinase_dom"/>
</dbReference>
<dbReference type="PROSITE" id="PS00107">
    <property type="entry name" value="PROTEIN_KINASE_ATP"/>
    <property type="match status" value="1"/>
</dbReference>
<reference evidence="6 7" key="1">
    <citation type="submission" date="2018-07" db="EMBL/GenBank/DDBJ databases">
        <title>Genomic Encyclopedia of Type Strains, Phase IV (KMG-IV): sequencing the most valuable type-strain genomes for metagenomic binning, comparative biology and taxonomic classification.</title>
        <authorList>
            <person name="Goeker M."/>
        </authorList>
    </citation>
    <scope>NUCLEOTIDE SEQUENCE [LARGE SCALE GENOMIC DNA]</scope>
    <source>
        <strain evidence="6 7">DSM 16500</strain>
    </source>
</reference>
<evidence type="ECO:0000313" key="7">
    <source>
        <dbReference type="Proteomes" id="UP000254720"/>
    </source>
</evidence>
<dbReference type="Gene3D" id="3.30.200.20">
    <property type="entry name" value="Phosphorylase Kinase, domain 1"/>
    <property type="match status" value="1"/>
</dbReference>
<feature type="domain" description="Protein kinase" evidence="5">
    <location>
        <begin position="49"/>
        <end position="304"/>
    </location>
</feature>
<evidence type="ECO:0000256" key="2">
    <source>
        <dbReference type="ARBA" id="ARBA00022741"/>
    </source>
</evidence>
<dbReference type="GO" id="GO:0005524">
    <property type="term" value="F:ATP binding"/>
    <property type="evidence" value="ECO:0007669"/>
    <property type="project" value="UniProtKB-UniRule"/>
</dbReference>
<dbReference type="Proteomes" id="UP000254720">
    <property type="component" value="Unassembled WGS sequence"/>
</dbReference>
<keyword evidence="1 6" id="KW-0723">Serine/threonine-protein kinase</keyword>
<dbReference type="PANTHER" id="PTHR44329">
    <property type="entry name" value="SERINE/THREONINE-PROTEIN KINASE TNNI3K-RELATED"/>
    <property type="match status" value="1"/>
</dbReference>
<sequence>MAKFTYLCAGDLVSLSRLNHSPTLFSIRLEKAKKQADFPGPYKIGTKELIFSNRLGSGSFATVYLGQWNGQQVAIKTLTPKDDIEYMKCENEKNIMQQLRELNAPYVVQFCGYSLNSAGYCIVMEYMNKGTLEDAILNHSQPFDWSVRYEILKKITYAITFLHKNMILHCDIKSANILLDDKNQVKLGDFGLAKRNNGKARCVGTPPWMAPELFQDEPHSEKTDIYALSMTMWEVTAWDAEPYKPAQFGHDLSWFMQEILKGTREVIPSNCPKKMALLITWGWQQNPVKRPTAEEYRAQFDSDITSIDDKLAALSL</sequence>